<evidence type="ECO:0000313" key="7">
    <source>
        <dbReference type="EMBL" id="CZT17819.1"/>
    </source>
</evidence>
<proteinExistence type="inferred from homology"/>
<evidence type="ECO:0000256" key="4">
    <source>
        <dbReference type="ARBA" id="ARBA00023242"/>
    </source>
</evidence>
<dbReference type="PANTHER" id="PTHR13522:SF3">
    <property type="entry name" value="U6 SNRNA PHOSPHODIESTERASE 1"/>
    <property type="match status" value="1"/>
</dbReference>
<protein>
    <recommendedName>
        <fullName evidence="5">U6 snRNA phosphodiesterase</fullName>
        <ecNumber evidence="5">3.1.4.-</ecNumber>
    </recommendedName>
</protein>
<evidence type="ECO:0000256" key="6">
    <source>
        <dbReference type="SAM" id="MobiDB-lite"/>
    </source>
</evidence>
<dbReference type="GO" id="GO:0034477">
    <property type="term" value="P:U6 snRNA 3'-end processing"/>
    <property type="evidence" value="ECO:0007669"/>
    <property type="project" value="UniProtKB-UniRule"/>
</dbReference>
<dbReference type="PANTHER" id="PTHR13522">
    <property type="entry name" value="U6 SNRNA PHOSPHODIESTERASE 1"/>
    <property type="match status" value="1"/>
</dbReference>
<sequence>MGLVEYSSSSEDDNDDIEQHTAKRRKLLDENNLLPPLPSNFRDLYSSTVRTSTQDDPSLHGGRKRVTPHVAGNWPAHVYLEWTPEKNQQIVLENLVSSIQDKETEGKKIHTLLENDLGVQLPLHISLSRPLTLKTAQKDKFLADLKTAISTTGVRGFAVTPNKLTWHPNEDGTRWFLVLSLIRPENNELQKLLDVCNKLAGEAGQPLLYQGSKSREVDDGKFHLSVAWSLTPQEEGEVDVATGIKEKLKGLKIELGEVKARIGQDVTSIPLRKRRGALFGRED</sequence>
<dbReference type="GO" id="GO:0005634">
    <property type="term" value="C:nucleus"/>
    <property type="evidence" value="ECO:0007669"/>
    <property type="project" value="UniProtKB-SubCell"/>
</dbReference>
<accession>A0A2D3V8J9</accession>
<evidence type="ECO:0000256" key="5">
    <source>
        <dbReference type="HAMAP-Rule" id="MF_03040"/>
    </source>
</evidence>
<evidence type="ECO:0000256" key="3">
    <source>
        <dbReference type="ARBA" id="ARBA00023239"/>
    </source>
</evidence>
<keyword evidence="4 5" id="KW-0539">Nucleus</keyword>
<dbReference type="Proteomes" id="UP000225277">
    <property type="component" value="Unassembled WGS sequence"/>
</dbReference>
<dbReference type="OrthoDB" id="49151at2759"/>
<dbReference type="AlphaFoldDB" id="A0A2D3V8J9"/>
<dbReference type="GO" id="GO:1990838">
    <property type="term" value="F:poly(U)-specific exoribonuclease activity, producing 3' uridine cyclic phosphate ends"/>
    <property type="evidence" value="ECO:0007669"/>
    <property type="project" value="UniProtKB-UniRule"/>
</dbReference>
<dbReference type="EMBL" id="FJUY01000004">
    <property type="protein sequence ID" value="CZT17819.1"/>
    <property type="molecule type" value="Genomic_DNA"/>
</dbReference>
<name>A0A2D3V8J9_9PEZI</name>
<dbReference type="EC" id="3.1.4.-" evidence="5"/>
<comment type="function">
    <text evidence="5">Phosphodiesterase responsible for the U6 snRNA 3' end processing. Acts as an exoribonuclease (RNase) responsible for trimming the poly(U) tract of the last nucleotides in the pre-U6 snRNA molecule, leading to the formation of mature U6 snRNA.</text>
</comment>
<feature type="active site" description="Proton donor/acceptor" evidence="5">
    <location>
        <position position="223"/>
    </location>
</feature>
<feature type="region of interest" description="Disordered" evidence="6">
    <location>
        <begin position="1"/>
        <end position="41"/>
    </location>
</feature>
<evidence type="ECO:0000256" key="2">
    <source>
        <dbReference type="ARBA" id="ARBA00022801"/>
    </source>
</evidence>
<comment type="subcellular location">
    <subcellularLocation>
        <location evidence="5">Nucleus</location>
    </subcellularLocation>
</comment>
<keyword evidence="8" id="KW-1185">Reference proteome</keyword>
<reference evidence="7 8" key="1">
    <citation type="submission" date="2016-03" db="EMBL/GenBank/DDBJ databases">
        <authorList>
            <person name="Ploux O."/>
        </authorList>
    </citation>
    <scope>NUCLEOTIDE SEQUENCE [LARGE SCALE GENOMIC DNA]</scope>
    <source>
        <strain evidence="7 8">URUG2</strain>
    </source>
</reference>
<evidence type="ECO:0000256" key="1">
    <source>
        <dbReference type="ARBA" id="ARBA00022722"/>
    </source>
</evidence>
<organism evidence="7 8">
    <name type="scientific">Ramularia collo-cygni</name>
    <dbReference type="NCBI Taxonomy" id="112498"/>
    <lineage>
        <taxon>Eukaryota</taxon>
        <taxon>Fungi</taxon>
        <taxon>Dikarya</taxon>
        <taxon>Ascomycota</taxon>
        <taxon>Pezizomycotina</taxon>
        <taxon>Dothideomycetes</taxon>
        <taxon>Dothideomycetidae</taxon>
        <taxon>Mycosphaerellales</taxon>
        <taxon>Mycosphaerellaceae</taxon>
        <taxon>Ramularia</taxon>
    </lineage>
</organism>
<dbReference type="Gene3D" id="3.90.1140.10">
    <property type="entry name" value="Cyclic phosphodiesterase"/>
    <property type="match status" value="1"/>
</dbReference>
<dbReference type="GO" id="GO:0016829">
    <property type="term" value="F:lyase activity"/>
    <property type="evidence" value="ECO:0007669"/>
    <property type="project" value="UniProtKB-KW"/>
</dbReference>
<evidence type="ECO:0000313" key="8">
    <source>
        <dbReference type="Proteomes" id="UP000225277"/>
    </source>
</evidence>
<dbReference type="HAMAP" id="MF_03040">
    <property type="entry name" value="USB1"/>
    <property type="match status" value="1"/>
</dbReference>
<comment type="similarity">
    <text evidence="5">Belongs to the 2H phosphoesterase superfamily. USB1 family.</text>
</comment>
<keyword evidence="1 5" id="KW-0540">Nuclease</keyword>
<dbReference type="STRING" id="112498.A0A2D3V8J9"/>
<feature type="region of interest" description="Disordered" evidence="6">
    <location>
        <begin position="48"/>
        <end position="67"/>
    </location>
</feature>
<feature type="active site" description="Proton donor/acceptor" evidence="5">
    <location>
        <position position="124"/>
    </location>
</feature>
<dbReference type="InterPro" id="IPR027521">
    <property type="entry name" value="Usb1"/>
</dbReference>
<gene>
    <name evidence="5" type="primary">USB1</name>
    <name evidence="7" type="ORF">RCC_03655</name>
</gene>
<keyword evidence="2 5" id="KW-0378">Hydrolase</keyword>
<dbReference type="Pfam" id="PF09749">
    <property type="entry name" value="HVSL"/>
    <property type="match status" value="1"/>
</dbReference>
<keyword evidence="3" id="KW-0456">Lyase</keyword>